<dbReference type="AlphaFoldDB" id="A0A2X0MN74"/>
<gene>
    <name evidence="1" type="primary">BQ5605_C029g10691</name>
    <name evidence="1" type="ORF">BQ5605_C029G10691</name>
</gene>
<proteinExistence type="predicted"/>
<evidence type="ECO:0000313" key="1">
    <source>
        <dbReference type="EMBL" id="SGZ15671.1"/>
    </source>
</evidence>
<accession>A0A2X0MN74</accession>
<reference evidence="1 2" key="1">
    <citation type="submission" date="2016-11" db="EMBL/GenBank/DDBJ databases">
        <authorList>
            <person name="Jaros S."/>
            <person name="Januszkiewicz K."/>
            <person name="Wedrychowicz H."/>
        </authorList>
    </citation>
    <scope>NUCLEOTIDE SEQUENCE [LARGE SCALE GENOMIC DNA]</scope>
</reference>
<evidence type="ECO:0000313" key="2">
    <source>
        <dbReference type="Proteomes" id="UP000249464"/>
    </source>
</evidence>
<protein>
    <submittedName>
        <fullName evidence="1">BQ5605_C029g10691 protein</fullName>
    </submittedName>
</protein>
<dbReference type="Proteomes" id="UP000249464">
    <property type="component" value="Unassembled WGS sequence"/>
</dbReference>
<keyword evidence="2" id="KW-1185">Reference proteome</keyword>
<dbReference type="EMBL" id="FQNC01000081">
    <property type="protein sequence ID" value="SGZ15671.1"/>
    <property type="molecule type" value="Genomic_DNA"/>
</dbReference>
<name>A0A2X0MN74_9BASI</name>
<sequence length="106" mass="12097">MTPYLINFCQNNRREADPYSLNFVAAISRYVNTCRGISAHPHDLKAFKHTDQSCSTATGPALSVYLISFYDLHARMAQSQEADSNKDWIAEQADSIIMKEMKRECF</sequence>
<organism evidence="1 2">
    <name type="scientific">Microbotryum silenes-dioicae</name>
    <dbReference type="NCBI Taxonomy" id="796604"/>
    <lineage>
        <taxon>Eukaryota</taxon>
        <taxon>Fungi</taxon>
        <taxon>Dikarya</taxon>
        <taxon>Basidiomycota</taxon>
        <taxon>Pucciniomycotina</taxon>
        <taxon>Microbotryomycetes</taxon>
        <taxon>Microbotryales</taxon>
        <taxon>Microbotryaceae</taxon>
        <taxon>Microbotryum</taxon>
    </lineage>
</organism>